<accession>A0A5A9W1M9</accession>
<evidence type="ECO:0000256" key="7">
    <source>
        <dbReference type="SAM" id="Phobius"/>
    </source>
</evidence>
<dbReference type="SUPFAM" id="SSF116726">
    <property type="entry name" value="TrkA C-terminal domain-like"/>
    <property type="match status" value="2"/>
</dbReference>
<gene>
    <name evidence="9" type="ORF">E1H14_08925</name>
</gene>
<keyword evidence="4" id="KW-0677">Repeat</keyword>
<evidence type="ECO:0000256" key="6">
    <source>
        <dbReference type="ARBA" id="ARBA00023136"/>
    </source>
</evidence>
<keyword evidence="2" id="KW-0813">Transport</keyword>
<dbReference type="InterPro" id="IPR031312">
    <property type="entry name" value="Na/sul_symport_CS"/>
</dbReference>
<feature type="domain" description="RCK C-terminal" evidence="8">
    <location>
        <begin position="205"/>
        <end position="289"/>
    </location>
</feature>
<evidence type="ECO:0000256" key="5">
    <source>
        <dbReference type="ARBA" id="ARBA00022989"/>
    </source>
</evidence>
<evidence type="ECO:0000256" key="4">
    <source>
        <dbReference type="ARBA" id="ARBA00022737"/>
    </source>
</evidence>
<dbReference type="PROSITE" id="PS51202">
    <property type="entry name" value="RCK_C"/>
    <property type="match status" value="2"/>
</dbReference>
<feature type="transmembrane region" description="Helical" evidence="7">
    <location>
        <begin position="483"/>
        <end position="515"/>
    </location>
</feature>
<dbReference type="InterPro" id="IPR036721">
    <property type="entry name" value="RCK_C_sf"/>
</dbReference>
<protein>
    <submittedName>
        <fullName evidence="9">SLC13 family permease</fullName>
    </submittedName>
</protein>
<feature type="transmembrane region" description="Helical" evidence="7">
    <location>
        <begin position="568"/>
        <end position="588"/>
    </location>
</feature>
<dbReference type="Proteomes" id="UP000325302">
    <property type="component" value="Unassembled WGS sequence"/>
</dbReference>
<feature type="transmembrane region" description="Helical" evidence="7">
    <location>
        <begin position="403"/>
        <end position="432"/>
    </location>
</feature>
<dbReference type="GO" id="GO:0005886">
    <property type="term" value="C:plasma membrane"/>
    <property type="evidence" value="ECO:0007669"/>
    <property type="project" value="TreeGrafter"/>
</dbReference>
<feature type="domain" description="RCK C-terminal" evidence="8">
    <location>
        <begin position="294"/>
        <end position="380"/>
    </location>
</feature>
<keyword evidence="10" id="KW-1185">Reference proteome</keyword>
<feature type="transmembrane region" description="Helical" evidence="7">
    <location>
        <begin position="97"/>
        <end position="119"/>
    </location>
</feature>
<dbReference type="RefSeq" id="WP_149391117.1">
    <property type="nucleotide sequence ID" value="NZ_SMRS01000006.1"/>
</dbReference>
<dbReference type="PANTHER" id="PTHR43652">
    <property type="entry name" value="BASIC AMINO ACID ANTIPORTER YFCC-RELATED"/>
    <property type="match status" value="1"/>
</dbReference>
<name>A0A5A9W1M9_9GAMM</name>
<feature type="transmembrane region" description="Helical" evidence="7">
    <location>
        <begin position="6"/>
        <end position="21"/>
    </location>
</feature>
<organism evidence="9 10">
    <name type="scientific">Nitrincola tapanii</name>
    <dbReference type="NCBI Taxonomy" id="1708751"/>
    <lineage>
        <taxon>Bacteria</taxon>
        <taxon>Pseudomonadati</taxon>
        <taxon>Pseudomonadota</taxon>
        <taxon>Gammaproteobacteria</taxon>
        <taxon>Oceanospirillales</taxon>
        <taxon>Oceanospirillaceae</taxon>
        <taxon>Nitrincola</taxon>
    </lineage>
</organism>
<evidence type="ECO:0000313" key="9">
    <source>
        <dbReference type="EMBL" id="KAA0874384.1"/>
    </source>
</evidence>
<keyword evidence="3 7" id="KW-0812">Transmembrane</keyword>
<feature type="transmembrane region" description="Helical" evidence="7">
    <location>
        <begin position="444"/>
        <end position="463"/>
    </location>
</feature>
<dbReference type="InterPro" id="IPR006037">
    <property type="entry name" value="RCK_C"/>
</dbReference>
<dbReference type="EMBL" id="SMRS01000006">
    <property type="protein sequence ID" value="KAA0874384.1"/>
    <property type="molecule type" value="Genomic_DNA"/>
</dbReference>
<dbReference type="InterPro" id="IPR004680">
    <property type="entry name" value="Cit_transptr-like_dom"/>
</dbReference>
<dbReference type="PANTHER" id="PTHR43652:SF2">
    <property type="entry name" value="BASIC AMINO ACID ANTIPORTER YFCC-RELATED"/>
    <property type="match status" value="1"/>
</dbReference>
<feature type="transmembrane region" description="Helical" evidence="7">
    <location>
        <begin position="527"/>
        <end position="548"/>
    </location>
</feature>
<comment type="subcellular location">
    <subcellularLocation>
        <location evidence="1">Membrane</location>
        <topology evidence="1">Multi-pass membrane protein</topology>
    </subcellularLocation>
</comment>
<dbReference type="Pfam" id="PF03600">
    <property type="entry name" value="CitMHS"/>
    <property type="match status" value="1"/>
</dbReference>
<feature type="transmembrane region" description="Helical" evidence="7">
    <location>
        <begin position="57"/>
        <end position="85"/>
    </location>
</feature>
<evidence type="ECO:0000256" key="2">
    <source>
        <dbReference type="ARBA" id="ARBA00022448"/>
    </source>
</evidence>
<feature type="transmembrane region" description="Helical" evidence="7">
    <location>
        <begin position="139"/>
        <end position="165"/>
    </location>
</feature>
<dbReference type="GO" id="GO:0008324">
    <property type="term" value="F:monoatomic cation transmembrane transporter activity"/>
    <property type="evidence" value="ECO:0007669"/>
    <property type="project" value="InterPro"/>
</dbReference>
<evidence type="ECO:0000259" key="8">
    <source>
        <dbReference type="PROSITE" id="PS51202"/>
    </source>
</evidence>
<sequence length="590" mass="63693">MTQEAWIAIVTTLSVLGLLAATRISADLILMAALTVLLITGTLTPTDALSGFSNSGVLTIAALLIVSAGLKQTGSVQFITTFILGRSNHIPNARMRLVASASLLSAFMNNTAVVAMLIPTVQDWCQRMKIPVSQLLLPLSYAAILGGTVTLIGTSTNLVVYGLLLENGEVSLNIFDLAWVGIPVLILGGGFMLLFSNKLLPLRQGMVDRIDQVREYEVEVLIDANSPLIGKTIAEAGLRNLQYTYLADIERHGRILTAVSPDTELFAQDRLHFIGAPEGAKELRAIKGLQPAERDILKLNLAHHQRCLVEAIVGYDFPSLGKTIKASRFRTRYKAVILSVSREGNRLPGKLGNITLQVGDTLLLETSQSFIEHYQFRKDFLLVSAINDSTPPDFQKAPRAICILTMMVLASVSGLLSIMESAFLAAGTMIALKCMTASHARRALDLQVLVVIAASFALGKAMQTTGAAAILVETLLNRPEEMMAPWIALGIIYLLTSIFTELITNNAAAVLMFPIAQAVASQLGVDLLPFAITIMFAASASFVTPLGYQTNMMVYGPGGYRFTDYLRLGLPVNFITAITAIALIPLIWGF</sequence>
<evidence type="ECO:0000256" key="1">
    <source>
        <dbReference type="ARBA" id="ARBA00004141"/>
    </source>
</evidence>
<evidence type="ECO:0000256" key="3">
    <source>
        <dbReference type="ARBA" id="ARBA00022692"/>
    </source>
</evidence>
<proteinExistence type="predicted"/>
<dbReference type="GO" id="GO:0006813">
    <property type="term" value="P:potassium ion transport"/>
    <property type="evidence" value="ECO:0007669"/>
    <property type="project" value="InterPro"/>
</dbReference>
<dbReference type="Gene3D" id="3.30.70.1450">
    <property type="entry name" value="Regulator of K+ conductance, C-terminal domain"/>
    <property type="match status" value="2"/>
</dbReference>
<keyword evidence="5 7" id="KW-1133">Transmembrane helix</keyword>
<keyword evidence="6 7" id="KW-0472">Membrane</keyword>
<feature type="transmembrane region" description="Helical" evidence="7">
    <location>
        <begin position="177"/>
        <end position="195"/>
    </location>
</feature>
<dbReference type="PROSITE" id="PS01271">
    <property type="entry name" value="NA_SULFATE"/>
    <property type="match status" value="1"/>
</dbReference>
<reference evidence="9 10" key="1">
    <citation type="submission" date="2019-03" db="EMBL/GenBank/DDBJ databases">
        <title>Nitrincola sp. nov. isolated from an Indian soda lake.</title>
        <authorList>
            <person name="Joshi A."/>
            <person name="Thite S.V."/>
            <person name="Joseph N."/>
            <person name="Dhotre D."/>
            <person name="Moorthy M."/>
            <person name="Shouche Y.S."/>
        </authorList>
    </citation>
    <scope>NUCLEOTIDE SEQUENCE [LARGE SCALE GENOMIC DNA]</scope>
    <source>
        <strain evidence="9 10">MEB193</strain>
    </source>
</reference>
<dbReference type="OrthoDB" id="9809303at2"/>
<evidence type="ECO:0000313" key="10">
    <source>
        <dbReference type="Proteomes" id="UP000325302"/>
    </source>
</evidence>
<dbReference type="AlphaFoldDB" id="A0A5A9W1M9"/>
<dbReference type="Pfam" id="PF02080">
    <property type="entry name" value="TrkA_C"/>
    <property type="match status" value="2"/>
</dbReference>
<dbReference type="InterPro" id="IPR051679">
    <property type="entry name" value="DASS-Related_Transporters"/>
</dbReference>
<comment type="caution">
    <text evidence="9">The sequence shown here is derived from an EMBL/GenBank/DDBJ whole genome shotgun (WGS) entry which is preliminary data.</text>
</comment>